<evidence type="ECO:0000256" key="1">
    <source>
        <dbReference type="ARBA" id="ARBA00006974"/>
    </source>
</evidence>
<proteinExistence type="inferred from homology"/>
<dbReference type="EMBL" id="JAUHHV010000011">
    <property type="protein sequence ID" value="KAK1406893.1"/>
    <property type="molecule type" value="Genomic_DNA"/>
</dbReference>
<gene>
    <name evidence="2" type="ORF">QVD17_38502</name>
</gene>
<dbReference type="AlphaFoldDB" id="A0AAD8NGB0"/>
<organism evidence="2 3">
    <name type="scientific">Tagetes erecta</name>
    <name type="common">African marigold</name>
    <dbReference type="NCBI Taxonomy" id="13708"/>
    <lineage>
        <taxon>Eukaryota</taxon>
        <taxon>Viridiplantae</taxon>
        <taxon>Streptophyta</taxon>
        <taxon>Embryophyta</taxon>
        <taxon>Tracheophyta</taxon>
        <taxon>Spermatophyta</taxon>
        <taxon>Magnoliopsida</taxon>
        <taxon>eudicotyledons</taxon>
        <taxon>Gunneridae</taxon>
        <taxon>Pentapetalae</taxon>
        <taxon>asterids</taxon>
        <taxon>campanulids</taxon>
        <taxon>Asterales</taxon>
        <taxon>Asteraceae</taxon>
        <taxon>Asteroideae</taxon>
        <taxon>Heliantheae alliance</taxon>
        <taxon>Tageteae</taxon>
        <taxon>Tagetes</taxon>
    </lineage>
</organism>
<dbReference type="Pfam" id="PF06962">
    <property type="entry name" value="rRNA_methylase"/>
    <property type="match status" value="1"/>
</dbReference>
<dbReference type="InterPro" id="IPR003676">
    <property type="entry name" value="SAUR_fam"/>
</dbReference>
<reference evidence="2" key="1">
    <citation type="journal article" date="2023" name="bioRxiv">
        <title>Improved chromosome-level genome assembly for marigold (Tagetes erecta).</title>
        <authorList>
            <person name="Jiang F."/>
            <person name="Yuan L."/>
            <person name="Wang S."/>
            <person name="Wang H."/>
            <person name="Xu D."/>
            <person name="Wang A."/>
            <person name="Fan W."/>
        </authorList>
    </citation>
    <scope>NUCLEOTIDE SEQUENCE</scope>
    <source>
        <strain evidence="2">WSJ</strain>
        <tissue evidence="2">Leaf</tissue>
    </source>
</reference>
<keyword evidence="3" id="KW-1185">Reference proteome</keyword>
<dbReference type="GO" id="GO:0009733">
    <property type="term" value="P:response to auxin"/>
    <property type="evidence" value="ECO:0007669"/>
    <property type="project" value="InterPro"/>
</dbReference>
<dbReference type="InterPro" id="IPR029063">
    <property type="entry name" value="SAM-dependent_MTases_sf"/>
</dbReference>
<dbReference type="SUPFAM" id="SSF53335">
    <property type="entry name" value="S-adenosyl-L-methionine-dependent methyltransferases"/>
    <property type="match status" value="1"/>
</dbReference>
<comment type="caution">
    <text evidence="2">The sequence shown here is derived from an EMBL/GenBank/DDBJ whole genome shotgun (WGS) entry which is preliminary data.</text>
</comment>
<dbReference type="PANTHER" id="PTHR35276">
    <property type="entry name" value="S-ADENOSYL-L-METHIONINE-DEPENDENT METHYLTRANSFERASES SUPERFAMILY PROTEIN"/>
    <property type="match status" value="1"/>
</dbReference>
<protein>
    <submittedName>
        <fullName evidence="2">Uncharacterized protein</fullName>
    </submittedName>
</protein>
<dbReference type="Pfam" id="PF02519">
    <property type="entry name" value="Auxin_inducible"/>
    <property type="match status" value="1"/>
</dbReference>
<sequence>MNKLIRRLSRCPLLRSTASSVTVPEGFLPFYVGEEMERFVVSANLLNQPLFIDLLNKSAQEYGYGQKGVLRIACHVIIFRRLLEALEEGEQASCDLQHVMSQHLDHIIAYYLHFTSSSTNNQHFNSALASSTKTYKTLHTPFAAAKYIIIKMMMLRCYPVLGMFKFNYKSFGLCHNSVFIPFICSISSTHHNLGFESQPIKLTNESPLSGVECVMMDYVFGKRKATEVAHSIWKHVVQKGDAVVDATCGNGHDTLAMVNMVADESCNGRVYSMDIQQTALQNTACLLDKSLDPHKKQMVELFATCHSKMEEVVPRGVAVRLVAFNLGYLPGGDKTVITKSETTLLGMEAATRIIASGGLISMLVYVGHPGGMEEYEKVEGFASGLSVNEWICCKLQMLNRPLAPILVLLCKR</sequence>
<dbReference type="Gene3D" id="3.40.50.150">
    <property type="entry name" value="Vaccinia Virus protein VP39"/>
    <property type="match status" value="1"/>
</dbReference>
<evidence type="ECO:0000313" key="2">
    <source>
        <dbReference type="EMBL" id="KAK1406893.1"/>
    </source>
</evidence>
<dbReference type="PANTHER" id="PTHR35276:SF1">
    <property type="entry name" value="TRNA (MNM(5)S(2)U34)-METHYLTRANSFERASE, CHLOROPLASTIC"/>
    <property type="match status" value="1"/>
</dbReference>
<dbReference type="InterPro" id="IPR010719">
    <property type="entry name" value="MnmM_MeTrfase"/>
</dbReference>
<comment type="similarity">
    <text evidence="1">Belongs to the ARG7 family.</text>
</comment>
<accession>A0AAD8NGB0</accession>
<evidence type="ECO:0000313" key="3">
    <source>
        <dbReference type="Proteomes" id="UP001229421"/>
    </source>
</evidence>
<name>A0AAD8NGB0_TARER</name>
<dbReference type="Proteomes" id="UP001229421">
    <property type="component" value="Unassembled WGS sequence"/>
</dbReference>